<dbReference type="PANTHER" id="PTHR36388">
    <property type="entry name" value="OS02G0469000 PROTEIN"/>
    <property type="match status" value="1"/>
</dbReference>
<dbReference type="GeneID" id="113865479"/>
<sequence>MLGAPTSCLCDLSIMEVIWGCFFYGFSSQIAWRMYASYVEHENQFFLYLSCHGMIFHVKVNPYLRNFAMDIEDAENKVSVSSVILNSIGYRQNEVLSPEDLAWVDSCLNKDSDVSESDWIPLKNALLEIISSQSQSFSANVEETKIPPYSISSERSTLELNQQSSTSHVENLSEASSTFHVKPVSMAIETSSNQIPDDEKSGTLPSFTFQGNPFLPTYNEDLKENETIDFGRNLDSSTYEMEHLAENIFKIWDLDIPSEDGELVKQLDKALSENSFQTVPSPFDDSAKWKDMEEGSLDDLIASIADLSLNKNV</sequence>
<reference evidence="2" key="2">
    <citation type="submission" date="2025-08" db="UniProtKB">
        <authorList>
            <consortium name="RefSeq"/>
        </authorList>
    </citation>
    <scope>IDENTIFICATION</scope>
    <source>
        <tissue evidence="2">Young leaves</tissue>
    </source>
</reference>
<dbReference type="AlphaFoldDB" id="A0A8B8LI01"/>
<dbReference type="KEGG" id="aprc:113865479"/>
<dbReference type="OrthoDB" id="1894296at2759"/>
<dbReference type="PANTHER" id="PTHR36388:SF1">
    <property type="entry name" value="OS02G0469000 PROTEIN"/>
    <property type="match status" value="1"/>
</dbReference>
<proteinExistence type="predicted"/>
<reference evidence="1" key="1">
    <citation type="journal article" date="2019" name="Toxins">
        <title>Detection of Abrin-Like and Prepropulchellin-Like Toxin Genes and Transcripts Using Whole Genome Sequencing and Full-Length Transcript Sequencing of Abrus precatorius.</title>
        <authorList>
            <person name="Hovde B.T."/>
            <person name="Daligault H.E."/>
            <person name="Hanschen E.R."/>
            <person name="Kunde Y.A."/>
            <person name="Johnson M.B."/>
            <person name="Starkenburg S.R."/>
            <person name="Johnson S.L."/>
        </authorList>
    </citation>
    <scope>NUCLEOTIDE SEQUENCE [LARGE SCALE GENOMIC DNA]</scope>
</reference>
<dbReference type="Proteomes" id="UP000694853">
    <property type="component" value="Unplaced"/>
</dbReference>
<evidence type="ECO:0000313" key="1">
    <source>
        <dbReference type="Proteomes" id="UP000694853"/>
    </source>
</evidence>
<name>A0A8B8LI01_ABRPR</name>
<dbReference type="RefSeq" id="XP_027355865.1">
    <property type="nucleotide sequence ID" value="XM_027500064.1"/>
</dbReference>
<protein>
    <submittedName>
        <fullName evidence="2">Uncharacterized protein LOC113865479 isoform X1</fullName>
    </submittedName>
</protein>
<organism evidence="1 2">
    <name type="scientific">Abrus precatorius</name>
    <name type="common">Indian licorice</name>
    <name type="synonym">Glycine abrus</name>
    <dbReference type="NCBI Taxonomy" id="3816"/>
    <lineage>
        <taxon>Eukaryota</taxon>
        <taxon>Viridiplantae</taxon>
        <taxon>Streptophyta</taxon>
        <taxon>Embryophyta</taxon>
        <taxon>Tracheophyta</taxon>
        <taxon>Spermatophyta</taxon>
        <taxon>Magnoliopsida</taxon>
        <taxon>eudicotyledons</taxon>
        <taxon>Gunneridae</taxon>
        <taxon>Pentapetalae</taxon>
        <taxon>rosids</taxon>
        <taxon>fabids</taxon>
        <taxon>Fabales</taxon>
        <taxon>Fabaceae</taxon>
        <taxon>Papilionoideae</taxon>
        <taxon>50 kb inversion clade</taxon>
        <taxon>NPAAA clade</taxon>
        <taxon>indigoferoid/millettioid clade</taxon>
        <taxon>Abreae</taxon>
        <taxon>Abrus</taxon>
    </lineage>
</organism>
<accession>A0A8B8LI01</accession>
<keyword evidence="1" id="KW-1185">Reference proteome</keyword>
<gene>
    <name evidence="2" type="primary">LOC113865479</name>
</gene>
<evidence type="ECO:0000313" key="2">
    <source>
        <dbReference type="RefSeq" id="XP_027355865.1"/>
    </source>
</evidence>